<dbReference type="PANTHER" id="PTHR43099:SF2">
    <property type="entry name" value="UPF0053 PROTEIN YRKA"/>
    <property type="match status" value="1"/>
</dbReference>
<gene>
    <name evidence="2" type="ORF">Q604_UNBC17671G0001</name>
</gene>
<feature type="domain" description="CBS" evidence="1">
    <location>
        <begin position="1"/>
        <end position="51"/>
    </location>
</feature>
<proteinExistence type="predicted"/>
<reference evidence="2" key="1">
    <citation type="submission" date="2013-12" db="EMBL/GenBank/DDBJ databases">
        <title>A Varibaculum cambriense genome reconstructed from a premature infant gut community with otherwise low bacterial novelty that shifts toward anaerobic metabolism during the third week of life.</title>
        <authorList>
            <person name="Brown C.T."/>
            <person name="Sharon I."/>
            <person name="Thomas B.C."/>
            <person name="Castelle C.J."/>
            <person name="Morowitz M.J."/>
            <person name="Banfield J.F."/>
        </authorList>
    </citation>
    <scope>NUCLEOTIDE SEQUENCE</scope>
</reference>
<name>W1X8I2_9ZZZZ</name>
<accession>W1X8I2</accession>
<feature type="non-terminal residue" evidence="2">
    <location>
        <position position="1"/>
    </location>
</feature>
<sequence>TFEFKKIVELFKEMKKSRNHIAVVLDEYGGTVGIITIEDLIEEIVGDIEDEYDDYDKSVEVIKENEYVFDGSVRLHDIFLNIK</sequence>
<dbReference type="Gene3D" id="3.90.1280.20">
    <property type="match status" value="1"/>
</dbReference>
<comment type="caution">
    <text evidence="2">The sequence shown here is derived from an EMBL/GenBank/DDBJ whole genome shotgun (WGS) entry which is preliminary data.</text>
</comment>
<dbReference type="EMBL" id="AZMM01017671">
    <property type="protein sequence ID" value="ETJ25755.1"/>
    <property type="molecule type" value="Genomic_DNA"/>
</dbReference>
<dbReference type="InterPro" id="IPR000644">
    <property type="entry name" value="CBS_dom"/>
</dbReference>
<evidence type="ECO:0000259" key="1">
    <source>
        <dbReference type="PROSITE" id="PS51371"/>
    </source>
</evidence>
<evidence type="ECO:0000313" key="2">
    <source>
        <dbReference type="EMBL" id="ETJ25755.1"/>
    </source>
</evidence>
<dbReference type="InterPro" id="IPR051676">
    <property type="entry name" value="UPF0053_domain"/>
</dbReference>
<dbReference type="PROSITE" id="PS51371">
    <property type="entry name" value="CBS"/>
    <property type="match status" value="1"/>
</dbReference>
<dbReference type="AlphaFoldDB" id="W1X8I2"/>
<protein>
    <submittedName>
        <fullName evidence="2">Integral membrane protein with CBS protein</fullName>
    </submittedName>
</protein>
<dbReference type="SUPFAM" id="SSF54631">
    <property type="entry name" value="CBS-domain pair"/>
    <property type="match status" value="1"/>
</dbReference>
<dbReference type="Pfam" id="PF00571">
    <property type="entry name" value="CBS"/>
    <property type="match status" value="1"/>
</dbReference>
<dbReference type="InterPro" id="IPR046342">
    <property type="entry name" value="CBS_dom_sf"/>
</dbReference>
<dbReference type="PANTHER" id="PTHR43099">
    <property type="entry name" value="UPF0053 PROTEIN YRKA"/>
    <property type="match status" value="1"/>
</dbReference>
<feature type="non-terminal residue" evidence="2">
    <location>
        <position position="83"/>
    </location>
</feature>
<organism evidence="2">
    <name type="scientific">human gut metagenome</name>
    <dbReference type="NCBI Taxonomy" id="408170"/>
    <lineage>
        <taxon>unclassified sequences</taxon>
        <taxon>metagenomes</taxon>
        <taxon>organismal metagenomes</taxon>
    </lineage>
</organism>